<reference evidence="2 3" key="1">
    <citation type="submission" date="2016-11" db="EMBL/GenBank/DDBJ databases">
        <title>The macronuclear genome of Stentor coeruleus: a giant cell with tiny introns.</title>
        <authorList>
            <person name="Slabodnick M."/>
            <person name="Ruby J.G."/>
            <person name="Reiff S.B."/>
            <person name="Swart E.C."/>
            <person name="Gosai S."/>
            <person name="Prabakaran S."/>
            <person name="Witkowska E."/>
            <person name="Larue G.E."/>
            <person name="Fisher S."/>
            <person name="Freeman R.M."/>
            <person name="Gunawardena J."/>
            <person name="Chu W."/>
            <person name="Stover N.A."/>
            <person name="Gregory B.D."/>
            <person name="Nowacki M."/>
            <person name="Derisi J."/>
            <person name="Roy S.W."/>
            <person name="Marshall W.F."/>
            <person name="Sood P."/>
        </authorList>
    </citation>
    <scope>NUCLEOTIDE SEQUENCE [LARGE SCALE GENOMIC DNA]</scope>
    <source>
        <strain evidence="2">WM001</strain>
    </source>
</reference>
<dbReference type="InterPro" id="IPR000626">
    <property type="entry name" value="Ubiquitin-like_dom"/>
</dbReference>
<comment type="caution">
    <text evidence="2">The sequence shown here is derived from an EMBL/GenBank/DDBJ whole genome shotgun (WGS) entry which is preliminary data.</text>
</comment>
<dbReference type="Pfam" id="PF16455">
    <property type="entry name" value="UBD"/>
    <property type="match status" value="1"/>
</dbReference>
<dbReference type="Gene3D" id="3.10.20.90">
    <property type="entry name" value="Phosphatidylinositol 3-kinase Catalytic Subunit, Chain A, domain 1"/>
    <property type="match status" value="1"/>
</dbReference>
<dbReference type="SUPFAM" id="SSF54236">
    <property type="entry name" value="Ubiquitin-like"/>
    <property type="match status" value="1"/>
</dbReference>
<name>A0A1R2C3U4_9CILI</name>
<dbReference type="InterPro" id="IPR038169">
    <property type="entry name" value="DC-UbP/UBTD2_N_sf"/>
</dbReference>
<keyword evidence="3" id="KW-1185">Reference proteome</keyword>
<feature type="domain" description="Ubiquitin-like" evidence="1">
    <location>
        <begin position="141"/>
        <end position="217"/>
    </location>
</feature>
<dbReference type="SMART" id="SM00213">
    <property type="entry name" value="UBQ"/>
    <property type="match status" value="1"/>
</dbReference>
<dbReference type="InterPro" id="IPR029071">
    <property type="entry name" value="Ubiquitin-like_domsf"/>
</dbReference>
<dbReference type="Proteomes" id="UP000187209">
    <property type="component" value="Unassembled WGS sequence"/>
</dbReference>
<proteinExistence type="predicted"/>
<dbReference type="PROSITE" id="PS50053">
    <property type="entry name" value="UBIQUITIN_2"/>
    <property type="match status" value="1"/>
</dbReference>
<sequence length="217" mass="24712">MGNFCARSEAEDPSTIAKVVIGEDYKEFPDKIAGSGVKATPAWQATVTRAQLNQKRDEFWRSRTEGNRRVWMAIKAAVEADPATALSILQNMKIKMKTGNLTILEDDHGIIYSIPVFMINNPLNFHNEKKHKGRIINDREENIKVRIRRAGVGEDEVIEIMNTAKVEELRKIYADKVKVMPCQVRLFYDGKEMKDHCILSALYIEDGVVIMVFLKSL</sequence>
<evidence type="ECO:0000313" key="2">
    <source>
        <dbReference type="EMBL" id="OMJ83639.1"/>
    </source>
</evidence>
<organism evidence="2 3">
    <name type="scientific">Stentor coeruleus</name>
    <dbReference type="NCBI Taxonomy" id="5963"/>
    <lineage>
        <taxon>Eukaryota</taxon>
        <taxon>Sar</taxon>
        <taxon>Alveolata</taxon>
        <taxon>Ciliophora</taxon>
        <taxon>Postciliodesmatophora</taxon>
        <taxon>Heterotrichea</taxon>
        <taxon>Heterotrichida</taxon>
        <taxon>Stentoridae</taxon>
        <taxon>Stentor</taxon>
    </lineage>
</organism>
<protein>
    <recommendedName>
        <fullName evidence="1">Ubiquitin-like domain-containing protein</fullName>
    </recommendedName>
</protein>
<evidence type="ECO:0000259" key="1">
    <source>
        <dbReference type="PROSITE" id="PS50053"/>
    </source>
</evidence>
<accession>A0A1R2C3U4</accession>
<dbReference type="InterPro" id="IPR039869">
    <property type="entry name" value="UBTD1/2"/>
</dbReference>
<dbReference type="Gene3D" id="1.20.225.20">
    <property type="entry name" value="Ub domain-containing protein, DC-UbP/UBTD2, N-terminal domain"/>
    <property type="match status" value="1"/>
</dbReference>
<dbReference type="Pfam" id="PF00240">
    <property type="entry name" value="ubiquitin"/>
    <property type="match status" value="1"/>
</dbReference>
<gene>
    <name evidence="2" type="ORF">SteCoe_15363</name>
</gene>
<dbReference type="CDD" id="cd17039">
    <property type="entry name" value="Ubl_ubiquitin_like"/>
    <property type="match status" value="1"/>
</dbReference>
<dbReference type="OrthoDB" id="285201at2759"/>
<dbReference type="PANTHER" id="PTHR13609">
    <property type="entry name" value="UBIQUITIN DOMAIN CONTAINING 1 PROTEIN-RELATED"/>
    <property type="match status" value="1"/>
</dbReference>
<evidence type="ECO:0000313" key="3">
    <source>
        <dbReference type="Proteomes" id="UP000187209"/>
    </source>
</evidence>
<dbReference type="EMBL" id="MPUH01000296">
    <property type="protein sequence ID" value="OMJ83639.1"/>
    <property type="molecule type" value="Genomic_DNA"/>
</dbReference>
<dbReference type="InterPro" id="IPR032752">
    <property type="entry name" value="DC-UbP/UBTD2_N"/>
</dbReference>
<dbReference type="AlphaFoldDB" id="A0A1R2C3U4"/>